<dbReference type="Proteomes" id="UP000824176">
    <property type="component" value="Unassembled WGS sequence"/>
</dbReference>
<comment type="caution">
    <text evidence="1">The sequence shown here is derived from an EMBL/GenBank/DDBJ whole genome shotgun (WGS) entry which is preliminary data.</text>
</comment>
<name>A0A9D2KAA4_9BACT</name>
<organism evidence="1 2">
    <name type="scientific">Candidatus Mucispirillum faecigallinarum</name>
    <dbReference type="NCBI Taxonomy" id="2838699"/>
    <lineage>
        <taxon>Bacteria</taxon>
        <taxon>Pseudomonadati</taxon>
        <taxon>Deferribacterota</taxon>
        <taxon>Deferribacteres</taxon>
        <taxon>Deferribacterales</taxon>
        <taxon>Mucispirillaceae</taxon>
        <taxon>Mucispirillum</taxon>
    </lineage>
</organism>
<evidence type="ECO:0008006" key="3">
    <source>
        <dbReference type="Google" id="ProtNLM"/>
    </source>
</evidence>
<dbReference type="AlphaFoldDB" id="A0A9D2KAA4"/>
<evidence type="ECO:0000313" key="2">
    <source>
        <dbReference type="Proteomes" id="UP000824176"/>
    </source>
</evidence>
<evidence type="ECO:0000313" key="1">
    <source>
        <dbReference type="EMBL" id="HIZ89119.1"/>
    </source>
</evidence>
<gene>
    <name evidence="1" type="ORF">H9804_04175</name>
</gene>
<dbReference type="EMBL" id="DXAQ01000065">
    <property type="protein sequence ID" value="HIZ89119.1"/>
    <property type="molecule type" value="Genomic_DNA"/>
</dbReference>
<protein>
    <recommendedName>
        <fullName evidence="3">Restriction endonuclease subunit M</fullName>
    </recommendedName>
</protein>
<sequence>MGLSTVIDVLENDLFFKYPTILEILLKDRTTGNNIIWATNDYKMYGLDYYPKSEIKVKSITGYNTRIIQPRVTKAQQNQQMRTRYKAEVFTPAWVCNKQNNLVDNAWFGLDNIFNIEQEKDWLTRKEIIPFPTYDGKTWKDYVLANRMEITCGEAPYLTSRYDMVTGKSIEILNRIGMLDRKLRVINERADDIDEWFTWVVYAYQSIYGYDYQGDNVILARENLFYTFLENYDYKFNDAPNMEQLKVIADIISWNIWQMDGLTYAVPLLEHDSYNKQLTIEDYLEGIRLKKEKIYCKIKNWKTNEIFLFKSIFGEYNE</sequence>
<reference evidence="1" key="2">
    <citation type="submission" date="2021-04" db="EMBL/GenBank/DDBJ databases">
        <authorList>
            <person name="Gilroy R."/>
        </authorList>
    </citation>
    <scope>NUCLEOTIDE SEQUENCE</scope>
    <source>
        <strain evidence="1">ChiW4-1371</strain>
    </source>
</reference>
<reference evidence="1" key="1">
    <citation type="journal article" date="2021" name="PeerJ">
        <title>Extensive microbial diversity within the chicken gut microbiome revealed by metagenomics and culture.</title>
        <authorList>
            <person name="Gilroy R."/>
            <person name="Ravi A."/>
            <person name="Getino M."/>
            <person name="Pursley I."/>
            <person name="Horton D.L."/>
            <person name="Alikhan N.F."/>
            <person name="Baker D."/>
            <person name="Gharbi K."/>
            <person name="Hall N."/>
            <person name="Watson M."/>
            <person name="Adriaenssens E.M."/>
            <person name="Foster-Nyarko E."/>
            <person name="Jarju S."/>
            <person name="Secka A."/>
            <person name="Antonio M."/>
            <person name="Oren A."/>
            <person name="Chaudhuri R.R."/>
            <person name="La Ragione R."/>
            <person name="Hildebrand F."/>
            <person name="Pallen M.J."/>
        </authorList>
    </citation>
    <scope>NUCLEOTIDE SEQUENCE</scope>
    <source>
        <strain evidence="1">ChiW4-1371</strain>
    </source>
</reference>
<proteinExistence type="predicted"/>
<accession>A0A9D2KAA4</accession>